<dbReference type="AlphaFoldDB" id="A0AAE1P3W5"/>
<proteinExistence type="predicted"/>
<sequence>MKAGIEYYVNTMDALVGGDRSFLKMVHMEAEHNKAKDNATQVYLEKNIYGRKNQAVAEKYQTLLHEQIEKLYLQYSQNNEAKEITHMARTPGTLFVVFSSST</sequence>
<dbReference type="Proteomes" id="UP001292094">
    <property type="component" value="Unassembled WGS sequence"/>
</dbReference>
<accession>A0AAE1P3W5</accession>
<protein>
    <submittedName>
        <fullName evidence="1">Uncharacterized protein</fullName>
    </submittedName>
</protein>
<reference evidence="1" key="1">
    <citation type="submission" date="2023-11" db="EMBL/GenBank/DDBJ databases">
        <title>Genome assemblies of two species of porcelain crab, Petrolisthes cinctipes and Petrolisthes manimaculis (Anomura: Porcellanidae).</title>
        <authorList>
            <person name="Angst P."/>
        </authorList>
    </citation>
    <scope>NUCLEOTIDE SEQUENCE</scope>
    <source>
        <strain evidence="1">PB745_02</strain>
        <tissue evidence="1">Gill</tissue>
    </source>
</reference>
<dbReference type="EMBL" id="JAWZYT010003089">
    <property type="protein sequence ID" value="KAK4300266.1"/>
    <property type="molecule type" value="Genomic_DNA"/>
</dbReference>
<dbReference type="SUPFAM" id="SSF48340">
    <property type="entry name" value="Interferon-induced guanylate-binding protein 1 (GBP1), C-terminal domain"/>
    <property type="match status" value="1"/>
</dbReference>
<keyword evidence="2" id="KW-1185">Reference proteome</keyword>
<dbReference type="GO" id="GO:0003924">
    <property type="term" value="F:GTPase activity"/>
    <property type="evidence" value="ECO:0007669"/>
    <property type="project" value="InterPro"/>
</dbReference>
<evidence type="ECO:0000313" key="1">
    <source>
        <dbReference type="EMBL" id="KAK4300266.1"/>
    </source>
</evidence>
<dbReference type="GO" id="GO:0005525">
    <property type="term" value="F:GTP binding"/>
    <property type="evidence" value="ECO:0007669"/>
    <property type="project" value="InterPro"/>
</dbReference>
<gene>
    <name evidence="1" type="ORF">Pmani_027535</name>
</gene>
<comment type="caution">
    <text evidence="1">The sequence shown here is derived from an EMBL/GenBank/DDBJ whole genome shotgun (WGS) entry which is preliminary data.</text>
</comment>
<dbReference type="Gene3D" id="1.20.58.420">
    <property type="entry name" value="AHSP"/>
    <property type="match status" value="1"/>
</dbReference>
<organism evidence="1 2">
    <name type="scientific">Petrolisthes manimaculis</name>
    <dbReference type="NCBI Taxonomy" id="1843537"/>
    <lineage>
        <taxon>Eukaryota</taxon>
        <taxon>Metazoa</taxon>
        <taxon>Ecdysozoa</taxon>
        <taxon>Arthropoda</taxon>
        <taxon>Crustacea</taxon>
        <taxon>Multicrustacea</taxon>
        <taxon>Malacostraca</taxon>
        <taxon>Eumalacostraca</taxon>
        <taxon>Eucarida</taxon>
        <taxon>Decapoda</taxon>
        <taxon>Pleocyemata</taxon>
        <taxon>Anomura</taxon>
        <taxon>Galatheoidea</taxon>
        <taxon>Porcellanidae</taxon>
        <taxon>Petrolisthes</taxon>
    </lineage>
</organism>
<name>A0AAE1P3W5_9EUCA</name>
<evidence type="ECO:0000313" key="2">
    <source>
        <dbReference type="Proteomes" id="UP001292094"/>
    </source>
</evidence>
<dbReference type="InterPro" id="IPR036543">
    <property type="entry name" value="Guanylate-bd_C_sf"/>
</dbReference>